<evidence type="ECO:0000256" key="1">
    <source>
        <dbReference type="ARBA" id="ARBA00023015"/>
    </source>
</evidence>
<dbReference type="SMART" id="SM00342">
    <property type="entry name" value="HTH_ARAC"/>
    <property type="match status" value="1"/>
</dbReference>
<dbReference type="InterPro" id="IPR020449">
    <property type="entry name" value="Tscrpt_reg_AraC-type_HTH"/>
</dbReference>
<evidence type="ECO:0000259" key="4">
    <source>
        <dbReference type="PROSITE" id="PS01124"/>
    </source>
</evidence>
<dbReference type="Pfam" id="PF12833">
    <property type="entry name" value="HTH_18"/>
    <property type="match status" value="1"/>
</dbReference>
<keyword evidence="3" id="KW-0804">Transcription</keyword>
<feature type="domain" description="HTH araC/xylS-type" evidence="4">
    <location>
        <begin position="168"/>
        <end position="266"/>
    </location>
</feature>
<sequence>MLETGIATPGYRITPLQQIAKGGRWRTEAMRSYAQPVLYWFTRGQGRITIQGATHGYGPHNAVLLPPGTMHGFDTLGQVAGSAIFLRPDPSLDVPETAIHLRLRDATLQAELNLQVDNIQRELDRGAQASDRALLHHAGLMLLWLERQAGPDWQEGAEPGGSAGRLAAAFTALLERDFRRGRTVADYAAQLGITPTHLSRACKAASGRPASALLQDRLHYEARRLLRETSLPVKDVAQALGFRSAAYFTRAFQQRTGQTPSAFRRGG</sequence>
<dbReference type="PANTHER" id="PTHR43280:SF32">
    <property type="entry name" value="TRANSCRIPTIONAL REGULATORY PROTEIN"/>
    <property type="match status" value="1"/>
</dbReference>
<dbReference type="PROSITE" id="PS01124">
    <property type="entry name" value="HTH_ARAC_FAMILY_2"/>
    <property type="match status" value="1"/>
</dbReference>
<dbReference type="AlphaFoldDB" id="A0A1H8BZA6"/>
<dbReference type="Gene3D" id="1.10.10.60">
    <property type="entry name" value="Homeodomain-like"/>
    <property type="match status" value="1"/>
</dbReference>
<dbReference type="Gene3D" id="2.60.120.10">
    <property type="entry name" value="Jelly Rolls"/>
    <property type="match status" value="1"/>
</dbReference>
<dbReference type="RefSeq" id="WP_091844312.1">
    <property type="nucleotide sequence ID" value="NZ_FOCM01000001.1"/>
</dbReference>
<dbReference type="SUPFAM" id="SSF46689">
    <property type="entry name" value="Homeodomain-like"/>
    <property type="match status" value="1"/>
</dbReference>
<keyword evidence="2 5" id="KW-0238">DNA-binding</keyword>
<keyword evidence="1" id="KW-0805">Transcription regulation</keyword>
<dbReference type="Proteomes" id="UP000199372">
    <property type="component" value="Unassembled WGS sequence"/>
</dbReference>
<evidence type="ECO:0000313" key="5">
    <source>
        <dbReference type="EMBL" id="SEM88170.1"/>
    </source>
</evidence>
<evidence type="ECO:0000313" key="6">
    <source>
        <dbReference type="Proteomes" id="UP000199372"/>
    </source>
</evidence>
<accession>A0A1H8BZA6</accession>
<evidence type="ECO:0000256" key="2">
    <source>
        <dbReference type="ARBA" id="ARBA00023125"/>
    </source>
</evidence>
<name>A0A1H8BZA6_9RHOB</name>
<protein>
    <submittedName>
        <fullName evidence="5">AraC-type DNA-binding protein</fullName>
    </submittedName>
</protein>
<dbReference type="GO" id="GO:0043565">
    <property type="term" value="F:sequence-specific DNA binding"/>
    <property type="evidence" value="ECO:0007669"/>
    <property type="project" value="InterPro"/>
</dbReference>
<gene>
    <name evidence="5" type="ORF">SAMN04488011_101797</name>
</gene>
<dbReference type="InterPro" id="IPR009057">
    <property type="entry name" value="Homeodomain-like_sf"/>
</dbReference>
<dbReference type="InterPro" id="IPR014710">
    <property type="entry name" value="RmlC-like_jellyroll"/>
</dbReference>
<organism evidence="5 6">
    <name type="scientific">Palleronia pelagia</name>
    <dbReference type="NCBI Taxonomy" id="387096"/>
    <lineage>
        <taxon>Bacteria</taxon>
        <taxon>Pseudomonadati</taxon>
        <taxon>Pseudomonadota</taxon>
        <taxon>Alphaproteobacteria</taxon>
        <taxon>Rhodobacterales</taxon>
        <taxon>Roseobacteraceae</taxon>
        <taxon>Palleronia</taxon>
    </lineage>
</organism>
<dbReference type="PANTHER" id="PTHR43280">
    <property type="entry name" value="ARAC-FAMILY TRANSCRIPTIONAL REGULATOR"/>
    <property type="match status" value="1"/>
</dbReference>
<dbReference type="PRINTS" id="PR00032">
    <property type="entry name" value="HTHARAC"/>
</dbReference>
<dbReference type="OrthoDB" id="9814125at2"/>
<dbReference type="EMBL" id="FOCM01000001">
    <property type="protein sequence ID" value="SEM88170.1"/>
    <property type="molecule type" value="Genomic_DNA"/>
</dbReference>
<keyword evidence="6" id="KW-1185">Reference proteome</keyword>
<dbReference type="SUPFAM" id="SSF51215">
    <property type="entry name" value="Regulatory protein AraC"/>
    <property type="match status" value="1"/>
</dbReference>
<dbReference type="GO" id="GO:0003700">
    <property type="term" value="F:DNA-binding transcription factor activity"/>
    <property type="evidence" value="ECO:0007669"/>
    <property type="project" value="InterPro"/>
</dbReference>
<dbReference type="InterPro" id="IPR037923">
    <property type="entry name" value="HTH-like"/>
</dbReference>
<evidence type="ECO:0000256" key="3">
    <source>
        <dbReference type="ARBA" id="ARBA00023163"/>
    </source>
</evidence>
<dbReference type="InterPro" id="IPR018060">
    <property type="entry name" value="HTH_AraC"/>
</dbReference>
<reference evidence="6" key="1">
    <citation type="submission" date="2016-10" db="EMBL/GenBank/DDBJ databases">
        <authorList>
            <person name="Varghese N."/>
            <person name="Submissions S."/>
        </authorList>
    </citation>
    <scope>NUCLEOTIDE SEQUENCE [LARGE SCALE GENOMIC DNA]</scope>
    <source>
        <strain evidence="6">DSM 26893</strain>
    </source>
</reference>
<proteinExistence type="predicted"/>